<dbReference type="Proteomes" id="UP000821845">
    <property type="component" value="Chromosome 4"/>
</dbReference>
<sequence length="169" mass="18122">MPSKEPWKLPETTASTKARTSSRGENVHLHSRSEATFATSGVASATEGTTCAAPVTMAAVEESLYALIDHGPYQLRVLGCAMLGITAVFMEMLAFRVIARPVDHWCRPPGELAHLPADVWKNTSIPVEADGSYSKCTVYVTTSTGQRTGAPERPACDVYGARIRAGNLI</sequence>
<reference evidence="1" key="1">
    <citation type="submission" date="2020-05" db="EMBL/GenBank/DDBJ databases">
        <title>Large-scale comparative analyses of tick genomes elucidate their genetic diversity and vector capacities.</title>
        <authorList>
            <person name="Jia N."/>
            <person name="Wang J."/>
            <person name="Shi W."/>
            <person name="Du L."/>
            <person name="Sun Y."/>
            <person name="Zhan W."/>
            <person name="Jiang J."/>
            <person name="Wang Q."/>
            <person name="Zhang B."/>
            <person name="Ji P."/>
            <person name="Sakyi L.B."/>
            <person name="Cui X."/>
            <person name="Yuan T."/>
            <person name="Jiang B."/>
            <person name="Yang W."/>
            <person name="Lam T.T.-Y."/>
            <person name="Chang Q."/>
            <person name="Ding S."/>
            <person name="Wang X."/>
            <person name="Zhu J."/>
            <person name="Ruan X."/>
            <person name="Zhao L."/>
            <person name="Wei J."/>
            <person name="Que T."/>
            <person name="Du C."/>
            <person name="Cheng J."/>
            <person name="Dai P."/>
            <person name="Han X."/>
            <person name="Huang E."/>
            <person name="Gao Y."/>
            <person name="Liu J."/>
            <person name="Shao H."/>
            <person name="Ye R."/>
            <person name="Li L."/>
            <person name="Wei W."/>
            <person name="Wang X."/>
            <person name="Wang C."/>
            <person name="Yang T."/>
            <person name="Huo Q."/>
            <person name="Li W."/>
            <person name="Guo W."/>
            <person name="Chen H."/>
            <person name="Zhou L."/>
            <person name="Ni X."/>
            <person name="Tian J."/>
            <person name="Zhou Y."/>
            <person name="Sheng Y."/>
            <person name="Liu T."/>
            <person name="Pan Y."/>
            <person name="Xia L."/>
            <person name="Li J."/>
            <person name="Zhao F."/>
            <person name="Cao W."/>
        </authorList>
    </citation>
    <scope>NUCLEOTIDE SEQUENCE</scope>
    <source>
        <strain evidence="1">Hyas-2018</strain>
    </source>
</reference>
<accession>A0ACB7SG38</accession>
<keyword evidence="2" id="KW-1185">Reference proteome</keyword>
<organism evidence="1 2">
    <name type="scientific">Hyalomma asiaticum</name>
    <name type="common">Tick</name>
    <dbReference type="NCBI Taxonomy" id="266040"/>
    <lineage>
        <taxon>Eukaryota</taxon>
        <taxon>Metazoa</taxon>
        <taxon>Ecdysozoa</taxon>
        <taxon>Arthropoda</taxon>
        <taxon>Chelicerata</taxon>
        <taxon>Arachnida</taxon>
        <taxon>Acari</taxon>
        <taxon>Parasitiformes</taxon>
        <taxon>Ixodida</taxon>
        <taxon>Ixodoidea</taxon>
        <taxon>Ixodidae</taxon>
        <taxon>Hyalomminae</taxon>
        <taxon>Hyalomma</taxon>
    </lineage>
</organism>
<name>A0ACB7SG38_HYAAI</name>
<evidence type="ECO:0000313" key="1">
    <source>
        <dbReference type="EMBL" id="KAH6933530.1"/>
    </source>
</evidence>
<evidence type="ECO:0000313" key="2">
    <source>
        <dbReference type="Proteomes" id="UP000821845"/>
    </source>
</evidence>
<dbReference type="EMBL" id="CM023484">
    <property type="protein sequence ID" value="KAH6933530.1"/>
    <property type="molecule type" value="Genomic_DNA"/>
</dbReference>
<comment type="caution">
    <text evidence="1">The sequence shown here is derived from an EMBL/GenBank/DDBJ whole genome shotgun (WGS) entry which is preliminary data.</text>
</comment>
<protein>
    <submittedName>
        <fullName evidence="1">Uncharacterized protein</fullName>
    </submittedName>
</protein>
<proteinExistence type="predicted"/>
<gene>
    <name evidence="1" type="ORF">HPB50_015947</name>
</gene>